<dbReference type="InterPro" id="IPR003594">
    <property type="entry name" value="HATPase_dom"/>
</dbReference>
<comment type="catalytic activity">
    <reaction evidence="1">
        <text>ATP + protein L-histidine = ADP + protein N-phospho-L-histidine.</text>
        <dbReference type="EC" id="2.7.13.3"/>
    </reaction>
</comment>
<evidence type="ECO:0000256" key="14">
    <source>
        <dbReference type="ARBA" id="ARBA00024827"/>
    </source>
</evidence>
<protein>
    <recommendedName>
        <fullName evidence="5">Oxygen sensor histidine kinase NreB</fullName>
        <ecNumber evidence="4">2.7.13.3</ecNumber>
    </recommendedName>
    <alternativeName>
        <fullName evidence="15">Nitrogen regulation protein B</fullName>
    </alternativeName>
</protein>
<evidence type="ECO:0000313" key="19">
    <source>
        <dbReference type="Proteomes" id="UP000237846"/>
    </source>
</evidence>
<evidence type="ECO:0000256" key="12">
    <source>
        <dbReference type="ARBA" id="ARBA00023012"/>
    </source>
</evidence>
<dbReference type="EC" id="2.7.13.3" evidence="4"/>
<evidence type="ECO:0000256" key="5">
    <source>
        <dbReference type="ARBA" id="ARBA00017322"/>
    </source>
</evidence>
<dbReference type="Pfam" id="PF02518">
    <property type="entry name" value="HATPase_c"/>
    <property type="match status" value="1"/>
</dbReference>
<dbReference type="Proteomes" id="UP000237846">
    <property type="component" value="Unassembled WGS sequence"/>
</dbReference>
<sequence length="428" mass="44920">MIPETGRPDGTPLARWAVRLGRGGAVAPYLLLAASTVATVLDPQHSVQHRLVTVALAVCTAVWLAALGPRPGAVRGPVLDAVFCVGVLALIVLLVTRGSWFGLFAFMGYVYSWYQLPGLWRLLGVAVAAGASTGWWAWGAEGFASATPAGIATYLVVVGTIVVLVAIFSSMGQLTEARSERRGRMVAELAEANEKLAATMRENEGLHAQLLAQAHEAGVLDERQRLAREIHDTLAQGLTGIITQLEAADQATEPAAHRRHLDNAAGLARSSLAEARRSVHALRPEALEASRLPDALAEVARAWSQMHGVPAEVAVTGEPLPLSADADVTLLRTAQEALANTARHAGARRVGLTLSYLEDAVILDVRDDGAGFEPAAPVGPRPDGGGFGLTAMRQRLERLGGRLEVESEPGAGTAVSATLYAPRAAASA</sequence>
<dbReference type="PRINTS" id="PR00344">
    <property type="entry name" value="BCTRLSENSOR"/>
</dbReference>
<dbReference type="PIRSF" id="PIRSF037434">
    <property type="entry name" value="STHK_ChrS"/>
    <property type="match status" value="1"/>
</dbReference>
<evidence type="ECO:0000256" key="7">
    <source>
        <dbReference type="ARBA" id="ARBA00022490"/>
    </source>
</evidence>
<dbReference type="GO" id="GO:0016020">
    <property type="term" value="C:membrane"/>
    <property type="evidence" value="ECO:0007669"/>
    <property type="project" value="InterPro"/>
</dbReference>
<keyword evidence="7" id="KW-0963">Cytoplasm</keyword>
<evidence type="ECO:0000259" key="17">
    <source>
        <dbReference type="PROSITE" id="PS50109"/>
    </source>
</evidence>
<dbReference type="SUPFAM" id="SSF55874">
    <property type="entry name" value="ATPase domain of HSP90 chaperone/DNA topoisomerase II/histidine kinase"/>
    <property type="match status" value="1"/>
</dbReference>
<dbReference type="GO" id="GO:0051539">
    <property type="term" value="F:4 iron, 4 sulfur cluster binding"/>
    <property type="evidence" value="ECO:0007669"/>
    <property type="project" value="UniProtKB-KW"/>
</dbReference>
<evidence type="ECO:0000256" key="10">
    <source>
        <dbReference type="ARBA" id="ARBA00022777"/>
    </source>
</evidence>
<keyword evidence="8" id="KW-0808">Transferase</keyword>
<dbReference type="PANTHER" id="PTHR24421:SF62">
    <property type="entry name" value="SENSORY TRANSDUCTION HISTIDINE KINASE"/>
    <property type="match status" value="1"/>
</dbReference>
<comment type="subcellular location">
    <subcellularLocation>
        <location evidence="3">Cytoplasm</location>
    </subcellularLocation>
</comment>
<evidence type="ECO:0000313" key="18">
    <source>
        <dbReference type="EMBL" id="PRX99044.1"/>
    </source>
</evidence>
<gene>
    <name evidence="18" type="ORF">CLV72_104624</name>
</gene>
<evidence type="ECO:0000256" key="4">
    <source>
        <dbReference type="ARBA" id="ARBA00012438"/>
    </source>
</evidence>
<dbReference type="InterPro" id="IPR050482">
    <property type="entry name" value="Sensor_HK_TwoCompSys"/>
</dbReference>
<comment type="function">
    <text evidence="14">Member of the two-component regulatory system NreB/NreC involved in the control of dissimilatory nitrate/nitrite reduction in response to oxygen. NreB functions as a direct oxygen sensor histidine kinase which is autophosphorylated, in the absence of oxygen, probably at the conserved histidine residue, and transfers its phosphate group probably to a conserved aspartate residue of NreC. NreB/NreC activates the expression of the nitrate (narGHJI) and nitrite (nir) reductase operons, as well as the putative nitrate transporter gene narT.</text>
</comment>
<dbReference type="PANTHER" id="PTHR24421">
    <property type="entry name" value="NITRATE/NITRITE SENSOR PROTEIN NARX-RELATED"/>
    <property type="match status" value="1"/>
</dbReference>
<comment type="caution">
    <text evidence="18">The sequence shown here is derived from an EMBL/GenBank/DDBJ whole genome shotgun (WGS) entry which is preliminary data.</text>
</comment>
<dbReference type="GO" id="GO:0046983">
    <property type="term" value="F:protein dimerization activity"/>
    <property type="evidence" value="ECO:0007669"/>
    <property type="project" value="InterPro"/>
</dbReference>
<dbReference type="CDD" id="cd16917">
    <property type="entry name" value="HATPase_UhpB-NarQ-NarX-like"/>
    <property type="match status" value="1"/>
</dbReference>
<keyword evidence="16" id="KW-1133">Transmembrane helix</keyword>
<dbReference type="GO" id="GO:0005737">
    <property type="term" value="C:cytoplasm"/>
    <property type="evidence" value="ECO:0007669"/>
    <property type="project" value="UniProtKB-SubCell"/>
</dbReference>
<keyword evidence="16" id="KW-0812">Transmembrane</keyword>
<name>A0A2T0Q5I0_9ACTN</name>
<dbReference type="InterPro" id="IPR005467">
    <property type="entry name" value="His_kinase_dom"/>
</dbReference>
<keyword evidence="12" id="KW-0902">Two-component regulatory system</keyword>
<keyword evidence="11" id="KW-0408">Iron</keyword>
<accession>A0A2T0Q5I0</accession>
<proteinExistence type="predicted"/>
<keyword evidence="19" id="KW-1185">Reference proteome</keyword>
<feature type="transmembrane region" description="Helical" evidence="16">
    <location>
        <begin position="48"/>
        <end position="66"/>
    </location>
</feature>
<keyword evidence="6" id="KW-0004">4Fe-4S</keyword>
<dbReference type="InterPro" id="IPR004358">
    <property type="entry name" value="Sig_transdc_His_kin-like_C"/>
</dbReference>
<reference evidence="18 19" key="1">
    <citation type="submission" date="2018-03" db="EMBL/GenBank/DDBJ databases">
        <title>Genomic Encyclopedia of Archaeal and Bacterial Type Strains, Phase II (KMG-II): from individual species to whole genera.</title>
        <authorList>
            <person name="Goeker M."/>
        </authorList>
    </citation>
    <scope>NUCLEOTIDE SEQUENCE [LARGE SCALE GENOMIC DNA]</scope>
    <source>
        <strain evidence="18 19">DSM 45601</strain>
    </source>
</reference>
<evidence type="ECO:0000256" key="9">
    <source>
        <dbReference type="ARBA" id="ARBA00022723"/>
    </source>
</evidence>
<feature type="transmembrane region" description="Helical" evidence="16">
    <location>
        <begin position="118"/>
        <end position="139"/>
    </location>
</feature>
<keyword evidence="16" id="KW-0472">Membrane</keyword>
<dbReference type="RefSeq" id="WP_281262423.1">
    <property type="nucleotide sequence ID" value="NZ_PVZC01000004.1"/>
</dbReference>
<dbReference type="AlphaFoldDB" id="A0A2T0Q5I0"/>
<dbReference type="GO" id="GO:0046872">
    <property type="term" value="F:metal ion binding"/>
    <property type="evidence" value="ECO:0007669"/>
    <property type="project" value="UniProtKB-KW"/>
</dbReference>
<evidence type="ECO:0000256" key="8">
    <source>
        <dbReference type="ARBA" id="ARBA00022679"/>
    </source>
</evidence>
<dbReference type="PROSITE" id="PS50109">
    <property type="entry name" value="HIS_KIN"/>
    <property type="match status" value="1"/>
</dbReference>
<comment type="cofactor">
    <cofactor evidence="2">
        <name>[4Fe-4S] cluster</name>
        <dbReference type="ChEBI" id="CHEBI:49883"/>
    </cofactor>
</comment>
<evidence type="ECO:0000256" key="15">
    <source>
        <dbReference type="ARBA" id="ARBA00030800"/>
    </source>
</evidence>
<dbReference type="InterPro" id="IPR017205">
    <property type="entry name" value="Sig_transdc_His_kinase_ChrS"/>
</dbReference>
<feature type="transmembrane region" description="Helical" evidence="16">
    <location>
        <begin position="78"/>
        <end position="106"/>
    </location>
</feature>
<organism evidence="18 19">
    <name type="scientific">Allonocardiopsis opalescens</name>
    <dbReference type="NCBI Taxonomy" id="1144618"/>
    <lineage>
        <taxon>Bacteria</taxon>
        <taxon>Bacillati</taxon>
        <taxon>Actinomycetota</taxon>
        <taxon>Actinomycetes</taxon>
        <taxon>Streptosporangiales</taxon>
        <taxon>Allonocardiopsis</taxon>
    </lineage>
</organism>
<dbReference type="Gene3D" id="1.20.5.1930">
    <property type="match status" value="1"/>
</dbReference>
<keyword evidence="10 18" id="KW-0418">Kinase</keyword>
<evidence type="ECO:0000256" key="3">
    <source>
        <dbReference type="ARBA" id="ARBA00004496"/>
    </source>
</evidence>
<keyword evidence="9" id="KW-0479">Metal-binding</keyword>
<feature type="domain" description="Histidine kinase" evidence="17">
    <location>
        <begin position="330"/>
        <end position="423"/>
    </location>
</feature>
<evidence type="ECO:0000256" key="1">
    <source>
        <dbReference type="ARBA" id="ARBA00000085"/>
    </source>
</evidence>
<dbReference type="InterPro" id="IPR036890">
    <property type="entry name" value="HATPase_C_sf"/>
</dbReference>
<feature type="transmembrane region" description="Helical" evidence="16">
    <location>
        <begin position="20"/>
        <end position="41"/>
    </location>
</feature>
<dbReference type="SMART" id="SM00387">
    <property type="entry name" value="HATPase_c"/>
    <property type="match status" value="1"/>
</dbReference>
<evidence type="ECO:0000256" key="16">
    <source>
        <dbReference type="SAM" id="Phobius"/>
    </source>
</evidence>
<dbReference type="Pfam" id="PF07730">
    <property type="entry name" value="HisKA_3"/>
    <property type="match status" value="1"/>
</dbReference>
<dbReference type="GO" id="GO:0000155">
    <property type="term" value="F:phosphorelay sensor kinase activity"/>
    <property type="evidence" value="ECO:0007669"/>
    <property type="project" value="InterPro"/>
</dbReference>
<evidence type="ECO:0000256" key="2">
    <source>
        <dbReference type="ARBA" id="ARBA00001966"/>
    </source>
</evidence>
<evidence type="ECO:0000256" key="6">
    <source>
        <dbReference type="ARBA" id="ARBA00022485"/>
    </source>
</evidence>
<feature type="transmembrane region" description="Helical" evidence="16">
    <location>
        <begin position="151"/>
        <end position="175"/>
    </location>
</feature>
<keyword evidence="13" id="KW-0411">Iron-sulfur</keyword>
<dbReference type="Gene3D" id="3.30.565.10">
    <property type="entry name" value="Histidine kinase-like ATPase, C-terminal domain"/>
    <property type="match status" value="1"/>
</dbReference>
<dbReference type="EMBL" id="PVZC01000004">
    <property type="protein sequence ID" value="PRX99044.1"/>
    <property type="molecule type" value="Genomic_DNA"/>
</dbReference>
<evidence type="ECO:0000256" key="13">
    <source>
        <dbReference type="ARBA" id="ARBA00023014"/>
    </source>
</evidence>
<dbReference type="InterPro" id="IPR011712">
    <property type="entry name" value="Sig_transdc_His_kin_sub3_dim/P"/>
</dbReference>
<evidence type="ECO:0000256" key="11">
    <source>
        <dbReference type="ARBA" id="ARBA00023004"/>
    </source>
</evidence>